<dbReference type="InterPro" id="IPR013149">
    <property type="entry name" value="ADH-like_C"/>
</dbReference>
<dbReference type="SMART" id="SM00829">
    <property type="entry name" value="PKS_ER"/>
    <property type="match status" value="1"/>
</dbReference>
<comment type="similarity">
    <text evidence="4">Belongs to the zinc-containing alcohol dehydrogenase family.</text>
</comment>
<dbReference type="Pfam" id="PF08240">
    <property type="entry name" value="ADH_N"/>
    <property type="match status" value="1"/>
</dbReference>
<dbReference type="PANTHER" id="PTHR43401">
    <property type="entry name" value="L-THREONINE 3-DEHYDROGENASE"/>
    <property type="match status" value="1"/>
</dbReference>
<evidence type="ECO:0000313" key="7">
    <source>
        <dbReference type="Proteomes" id="UP000026941"/>
    </source>
</evidence>
<keyword evidence="1 4" id="KW-0479">Metal-binding</keyword>
<evidence type="ECO:0000256" key="3">
    <source>
        <dbReference type="ARBA" id="ARBA00023002"/>
    </source>
</evidence>
<dbReference type="PANTHER" id="PTHR43401:SF2">
    <property type="entry name" value="L-THREONINE 3-DEHYDROGENASE"/>
    <property type="match status" value="1"/>
</dbReference>
<dbReference type="CDD" id="cd08261">
    <property type="entry name" value="Zn_ADH7"/>
    <property type="match status" value="1"/>
</dbReference>
<gene>
    <name evidence="6" type="ORF">RRH01S_05_01170</name>
</gene>
<dbReference type="InterPro" id="IPR020843">
    <property type="entry name" value="ER"/>
</dbReference>
<feature type="domain" description="Enoyl reductase (ER)" evidence="5">
    <location>
        <begin position="13"/>
        <end position="339"/>
    </location>
</feature>
<dbReference type="SUPFAM" id="SSF50129">
    <property type="entry name" value="GroES-like"/>
    <property type="match status" value="1"/>
</dbReference>
<comment type="cofactor">
    <cofactor evidence="4">
        <name>Zn(2+)</name>
        <dbReference type="ChEBI" id="CHEBI:29105"/>
    </cofactor>
</comment>
<dbReference type="SUPFAM" id="SSF51735">
    <property type="entry name" value="NAD(P)-binding Rossmann-fold domains"/>
    <property type="match status" value="1"/>
</dbReference>
<dbReference type="GO" id="GO:0016616">
    <property type="term" value="F:oxidoreductase activity, acting on the CH-OH group of donors, NAD or NADP as acceptor"/>
    <property type="evidence" value="ECO:0007669"/>
    <property type="project" value="UniProtKB-ARBA"/>
</dbReference>
<dbReference type="PROSITE" id="PS00059">
    <property type="entry name" value="ADH_ZINC"/>
    <property type="match status" value="1"/>
</dbReference>
<evidence type="ECO:0000313" key="6">
    <source>
        <dbReference type="EMBL" id="GAJ93045.1"/>
    </source>
</evidence>
<proteinExistence type="inferred from homology"/>
<accession>A0AA87Q0E7</accession>
<keyword evidence="2 4" id="KW-0862">Zinc</keyword>
<dbReference type="AlphaFoldDB" id="A0AA87Q0E7"/>
<organism evidence="6 7">
    <name type="scientific">Rhizobium rhizogenes NBRC 13257</name>
    <dbReference type="NCBI Taxonomy" id="1220581"/>
    <lineage>
        <taxon>Bacteria</taxon>
        <taxon>Pseudomonadati</taxon>
        <taxon>Pseudomonadota</taxon>
        <taxon>Alphaproteobacteria</taxon>
        <taxon>Hyphomicrobiales</taxon>
        <taxon>Rhizobiaceae</taxon>
        <taxon>Rhizobium/Agrobacterium group</taxon>
        <taxon>Rhizobium</taxon>
    </lineage>
</organism>
<dbReference type="GO" id="GO:0008270">
    <property type="term" value="F:zinc ion binding"/>
    <property type="evidence" value="ECO:0007669"/>
    <property type="project" value="InterPro"/>
</dbReference>
<keyword evidence="3" id="KW-0560">Oxidoreductase</keyword>
<evidence type="ECO:0000256" key="4">
    <source>
        <dbReference type="RuleBase" id="RU361277"/>
    </source>
</evidence>
<comment type="caution">
    <text evidence="6">The sequence shown here is derived from an EMBL/GenBank/DDBJ whole genome shotgun (WGS) entry which is preliminary data.</text>
</comment>
<dbReference type="Proteomes" id="UP000026941">
    <property type="component" value="Unassembled WGS sequence"/>
</dbReference>
<evidence type="ECO:0000256" key="2">
    <source>
        <dbReference type="ARBA" id="ARBA00022833"/>
    </source>
</evidence>
<dbReference type="InterPro" id="IPR013154">
    <property type="entry name" value="ADH-like_N"/>
</dbReference>
<evidence type="ECO:0000256" key="1">
    <source>
        <dbReference type="ARBA" id="ARBA00022723"/>
    </source>
</evidence>
<dbReference type="InterPro" id="IPR011032">
    <property type="entry name" value="GroES-like_sf"/>
</dbReference>
<evidence type="ECO:0000259" key="5">
    <source>
        <dbReference type="SMART" id="SM00829"/>
    </source>
</evidence>
<reference evidence="6 7" key="1">
    <citation type="submission" date="2014-05" db="EMBL/GenBank/DDBJ databases">
        <title>Whole genome shotgun sequence of Rhizobium rhizogenes NBRC 13257.</title>
        <authorList>
            <person name="Katano-Makiyama Y."/>
            <person name="Hosoyama A."/>
            <person name="Hashimoto M."/>
            <person name="Hosoyama Y."/>
            <person name="Noguchi M."/>
            <person name="Tsuchikane K."/>
            <person name="Kimura A."/>
            <person name="Ohji S."/>
            <person name="Ichikawa N."/>
            <person name="Yamazoe A."/>
            <person name="Fujita N."/>
        </authorList>
    </citation>
    <scope>NUCLEOTIDE SEQUENCE [LARGE SCALE GENOMIC DNA]</scope>
    <source>
        <strain evidence="6 7">NBRC 13257</strain>
    </source>
</reference>
<dbReference type="Pfam" id="PF00107">
    <property type="entry name" value="ADH_zinc_N"/>
    <property type="match status" value="1"/>
</dbReference>
<dbReference type="InterPro" id="IPR050129">
    <property type="entry name" value="Zn_alcohol_dh"/>
</dbReference>
<dbReference type="InterPro" id="IPR036291">
    <property type="entry name" value="NAD(P)-bd_dom_sf"/>
</dbReference>
<dbReference type="NCBIfam" id="NF007489">
    <property type="entry name" value="PRK10083.1"/>
    <property type="match status" value="1"/>
</dbReference>
<dbReference type="Gene3D" id="3.40.50.720">
    <property type="entry name" value="NAD(P)-binding Rossmann-like Domain"/>
    <property type="match status" value="1"/>
</dbReference>
<name>A0AA87Q0E7_RHIRH</name>
<dbReference type="EMBL" id="BAYX01000005">
    <property type="protein sequence ID" value="GAJ93045.1"/>
    <property type="molecule type" value="Genomic_DNA"/>
</dbReference>
<dbReference type="Gene3D" id="3.90.180.10">
    <property type="entry name" value="Medium-chain alcohol dehydrogenases, catalytic domain"/>
    <property type="match status" value="1"/>
</dbReference>
<sequence length="346" mass="35754">MGQGGYMVAIAVRAPHRLALEDGSSSAELAPGDVSIRVVRAGICGSDIHILHGSNPFVVYPRIIGHEFAGIVEAIGAGVSHLAIGDRVVADPVISCGKCHPCRIGRSNVCANLQVVGVHRDGGFRSVAVVPEANAVKVSPALGLDIAALAEPLAVAANVLSRTGCGPEDVVLIYGAGTVGLTVLQVAKMKGARCIVADIDNQRLQRAREFGADVAFNSLETSVSDMVAGELDGLGPSVVIDGAGIPALLEEACRVAAPAGRIGLLGFSAAPCNVSQQEIVRKELSLVGSRLNRRFIPEVVGWLESGALKPAAMITQTFAAADAAAAFDLIERHPEKTLKVQLAFDA</sequence>
<dbReference type="InterPro" id="IPR002328">
    <property type="entry name" value="ADH_Zn_CS"/>
</dbReference>
<protein>
    <submittedName>
        <fullName evidence="6">Zinc-containing alcohol dehydrogenase</fullName>
    </submittedName>
</protein>